<feature type="signal peptide" evidence="1">
    <location>
        <begin position="1"/>
        <end position="19"/>
    </location>
</feature>
<keyword evidence="3" id="KW-1185">Reference proteome</keyword>
<reference evidence="2" key="1">
    <citation type="journal article" date="2023" name="Mol. Phylogenet. Evol.">
        <title>Genome-scale phylogeny and comparative genomics of the fungal order Sordariales.</title>
        <authorList>
            <person name="Hensen N."/>
            <person name="Bonometti L."/>
            <person name="Westerberg I."/>
            <person name="Brannstrom I.O."/>
            <person name="Guillou S."/>
            <person name="Cros-Aarteil S."/>
            <person name="Calhoun S."/>
            <person name="Haridas S."/>
            <person name="Kuo A."/>
            <person name="Mondo S."/>
            <person name="Pangilinan J."/>
            <person name="Riley R."/>
            <person name="LaButti K."/>
            <person name="Andreopoulos B."/>
            <person name="Lipzen A."/>
            <person name="Chen C."/>
            <person name="Yan M."/>
            <person name="Daum C."/>
            <person name="Ng V."/>
            <person name="Clum A."/>
            <person name="Steindorff A."/>
            <person name="Ohm R.A."/>
            <person name="Martin F."/>
            <person name="Silar P."/>
            <person name="Natvig D.O."/>
            <person name="Lalanne C."/>
            <person name="Gautier V."/>
            <person name="Ament-Velasquez S.L."/>
            <person name="Kruys A."/>
            <person name="Hutchinson M.I."/>
            <person name="Powell A.J."/>
            <person name="Barry K."/>
            <person name="Miller A.N."/>
            <person name="Grigoriev I.V."/>
            <person name="Debuchy R."/>
            <person name="Gladieux P."/>
            <person name="Hiltunen Thoren M."/>
            <person name="Johannesson H."/>
        </authorList>
    </citation>
    <scope>NUCLEOTIDE SEQUENCE</scope>
    <source>
        <strain evidence="2">CBS 958.72</strain>
    </source>
</reference>
<evidence type="ECO:0000313" key="3">
    <source>
        <dbReference type="Proteomes" id="UP001287356"/>
    </source>
</evidence>
<organism evidence="2 3">
    <name type="scientific">Lasiosphaeria ovina</name>
    <dbReference type="NCBI Taxonomy" id="92902"/>
    <lineage>
        <taxon>Eukaryota</taxon>
        <taxon>Fungi</taxon>
        <taxon>Dikarya</taxon>
        <taxon>Ascomycota</taxon>
        <taxon>Pezizomycotina</taxon>
        <taxon>Sordariomycetes</taxon>
        <taxon>Sordariomycetidae</taxon>
        <taxon>Sordariales</taxon>
        <taxon>Lasiosphaeriaceae</taxon>
        <taxon>Lasiosphaeria</taxon>
    </lineage>
</organism>
<comment type="caution">
    <text evidence="2">The sequence shown here is derived from an EMBL/GenBank/DDBJ whole genome shotgun (WGS) entry which is preliminary data.</text>
</comment>
<protein>
    <recommendedName>
        <fullName evidence="4">Hydrophobin</fullName>
    </recommendedName>
</protein>
<sequence>MWAAWGTCGLLAPGRSARAVSLPVSIVDRILRLTSSFNPSGFSGRARNLEVSQLSVLNAANDVEIENDATATCKSITPPGFHCCCSTGCCPKTNSLVLSTEALVT</sequence>
<gene>
    <name evidence="2" type="ORF">B0T24DRAFT_589022</name>
</gene>
<dbReference type="EMBL" id="JAULSN010000001">
    <property type="protein sequence ID" value="KAK3384471.1"/>
    <property type="molecule type" value="Genomic_DNA"/>
</dbReference>
<evidence type="ECO:0000313" key="2">
    <source>
        <dbReference type="EMBL" id="KAK3384471.1"/>
    </source>
</evidence>
<proteinExistence type="predicted"/>
<feature type="chain" id="PRO_5041953712" description="Hydrophobin" evidence="1">
    <location>
        <begin position="20"/>
        <end position="105"/>
    </location>
</feature>
<name>A0AAE0TYQ7_9PEZI</name>
<accession>A0AAE0TYQ7</accession>
<keyword evidence="1" id="KW-0732">Signal</keyword>
<evidence type="ECO:0000256" key="1">
    <source>
        <dbReference type="SAM" id="SignalP"/>
    </source>
</evidence>
<dbReference type="Proteomes" id="UP001287356">
    <property type="component" value="Unassembled WGS sequence"/>
</dbReference>
<reference evidence="2" key="2">
    <citation type="submission" date="2023-06" db="EMBL/GenBank/DDBJ databases">
        <authorList>
            <consortium name="Lawrence Berkeley National Laboratory"/>
            <person name="Haridas S."/>
            <person name="Hensen N."/>
            <person name="Bonometti L."/>
            <person name="Westerberg I."/>
            <person name="Brannstrom I.O."/>
            <person name="Guillou S."/>
            <person name="Cros-Aarteil S."/>
            <person name="Calhoun S."/>
            <person name="Kuo A."/>
            <person name="Mondo S."/>
            <person name="Pangilinan J."/>
            <person name="Riley R."/>
            <person name="Labutti K."/>
            <person name="Andreopoulos B."/>
            <person name="Lipzen A."/>
            <person name="Chen C."/>
            <person name="Yanf M."/>
            <person name="Daum C."/>
            <person name="Ng V."/>
            <person name="Clum A."/>
            <person name="Steindorff A."/>
            <person name="Ohm R."/>
            <person name="Martin F."/>
            <person name="Silar P."/>
            <person name="Natvig D."/>
            <person name="Lalanne C."/>
            <person name="Gautier V."/>
            <person name="Ament-Velasquez S.L."/>
            <person name="Kruys A."/>
            <person name="Hutchinson M.I."/>
            <person name="Powell A.J."/>
            <person name="Barry K."/>
            <person name="Miller A.N."/>
            <person name="Grigoriev I.V."/>
            <person name="Debuchy R."/>
            <person name="Gladieux P."/>
            <person name="Thoren M.H."/>
            <person name="Johannesson H."/>
        </authorList>
    </citation>
    <scope>NUCLEOTIDE SEQUENCE</scope>
    <source>
        <strain evidence="2">CBS 958.72</strain>
    </source>
</reference>
<dbReference type="AlphaFoldDB" id="A0AAE0TYQ7"/>
<evidence type="ECO:0008006" key="4">
    <source>
        <dbReference type="Google" id="ProtNLM"/>
    </source>
</evidence>